<protein>
    <recommendedName>
        <fullName evidence="2">Reverse transcriptase zinc-binding domain-containing protein</fullName>
    </recommendedName>
</protein>
<organism evidence="1">
    <name type="scientific">Setaria italica</name>
    <name type="common">Foxtail millet</name>
    <name type="synonym">Panicum italicum</name>
    <dbReference type="NCBI Taxonomy" id="4555"/>
    <lineage>
        <taxon>Eukaryota</taxon>
        <taxon>Viridiplantae</taxon>
        <taxon>Streptophyta</taxon>
        <taxon>Embryophyta</taxon>
        <taxon>Tracheophyta</taxon>
        <taxon>Spermatophyta</taxon>
        <taxon>Magnoliopsida</taxon>
        <taxon>Liliopsida</taxon>
        <taxon>Poales</taxon>
        <taxon>Poaceae</taxon>
        <taxon>PACMAD clade</taxon>
        <taxon>Panicoideae</taxon>
        <taxon>Panicodae</taxon>
        <taxon>Paniceae</taxon>
        <taxon>Cenchrinae</taxon>
        <taxon>Setaria</taxon>
    </lineage>
</organism>
<dbReference type="OrthoDB" id="675438at2759"/>
<feature type="non-terminal residue" evidence="1">
    <location>
        <position position="1"/>
    </location>
</feature>
<sequence>ETLAHLFFTCTFSQWCWRFLHIRWDLSQVGVDMIIAARRDFNSRIFREILMVACWAIWKHRNEVIFDGVPLSLGRWKSIFREEFSIILHRAKPYLKLELETWFCNFR</sequence>
<gene>
    <name evidence="1" type="ORF">SETIT_8G113200v2</name>
</gene>
<evidence type="ECO:0008006" key="2">
    <source>
        <dbReference type="Google" id="ProtNLM"/>
    </source>
</evidence>
<proteinExistence type="predicted"/>
<reference evidence="1" key="2">
    <citation type="submission" date="2015-07" db="EMBL/GenBank/DDBJ databases">
        <authorList>
            <person name="Noorani M."/>
        </authorList>
    </citation>
    <scope>NUCLEOTIDE SEQUENCE</scope>
    <source>
        <strain evidence="1">Yugu1</strain>
    </source>
</reference>
<name>A0A368S8A0_SETIT</name>
<dbReference type="AlphaFoldDB" id="A0A368S8A0"/>
<dbReference type="EMBL" id="CM003535">
    <property type="protein sequence ID" value="RCV38080.1"/>
    <property type="molecule type" value="Genomic_DNA"/>
</dbReference>
<evidence type="ECO:0000313" key="1">
    <source>
        <dbReference type="EMBL" id="RCV38080.1"/>
    </source>
</evidence>
<reference evidence="1" key="1">
    <citation type="journal article" date="2012" name="Nat. Biotechnol.">
        <title>Reference genome sequence of the model plant Setaria.</title>
        <authorList>
            <person name="Bennetzen J.L."/>
            <person name="Schmutz J."/>
            <person name="Wang H."/>
            <person name="Percifield R."/>
            <person name="Hawkins J."/>
            <person name="Pontaroli A.C."/>
            <person name="Estep M."/>
            <person name="Feng L."/>
            <person name="Vaughn J.N."/>
            <person name="Grimwood J."/>
            <person name="Jenkins J."/>
            <person name="Barry K."/>
            <person name="Lindquist E."/>
            <person name="Hellsten U."/>
            <person name="Deshpande S."/>
            <person name="Wang X."/>
            <person name="Wu X."/>
            <person name="Mitros T."/>
            <person name="Triplett J."/>
            <person name="Yang X."/>
            <person name="Ye C.Y."/>
            <person name="Mauro-Herrera M."/>
            <person name="Wang L."/>
            <person name="Li P."/>
            <person name="Sharma M."/>
            <person name="Sharma R."/>
            <person name="Ronald P.C."/>
            <person name="Panaud O."/>
            <person name="Kellogg E.A."/>
            <person name="Brutnell T.P."/>
            <person name="Doust A.N."/>
            <person name="Tuskan G.A."/>
            <person name="Rokhsar D."/>
            <person name="Devos K.M."/>
        </authorList>
    </citation>
    <scope>NUCLEOTIDE SEQUENCE [LARGE SCALE GENOMIC DNA]</scope>
    <source>
        <strain evidence="1">Yugu1</strain>
    </source>
</reference>
<accession>A0A368S8A0</accession>